<name>A0A5C4QUB2_9ACTN</name>
<dbReference type="InterPro" id="IPR035959">
    <property type="entry name" value="RutC-like_sf"/>
</dbReference>
<dbReference type="PANTHER" id="PTHR43857:SF1">
    <property type="entry name" value="YJGH FAMILY PROTEIN"/>
    <property type="match status" value="1"/>
</dbReference>
<dbReference type="OrthoDB" id="9799840at2"/>
<reference evidence="1 2" key="1">
    <citation type="submission" date="2019-06" db="EMBL/GenBank/DDBJ databases">
        <title>Micromonospora ordensis sp. nov., isolated from deep marine sediment.</title>
        <authorList>
            <person name="Veyisoglu A."/>
            <person name="Carro L."/>
            <person name="Klenk H.-P."/>
            <person name="Sahin N."/>
        </authorList>
    </citation>
    <scope>NUCLEOTIDE SEQUENCE [LARGE SCALE GENOMIC DNA]</scope>
    <source>
        <strain evidence="1 2">S2509</strain>
    </source>
</reference>
<dbReference type="PANTHER" id="PTHR43857">
    <property type="entry name" value="BLR7761 PROTEIN"/>
    <property type="match status" value="1"/>
</dbReference>
<dbReference type="Gene3D" id="3.30.1330.40">
    <property type="entry name" value="RutC-like"/>
    <property type="match status" value="1"/>
</dbReference>
<comment type="caution">
    <text evidence="1">The sequence shown here is derived from an EMBL/GenBank/DDBJ whole genome shotgun (WGS) entry which is preliminary data.</text>
</comment>
<dbReference type="EMBL" id="VDFY01000138">
    <property type="protein sequence ID" value="TNH29686.1"/>
    <property type="molecule type" value="Genomic_DNA"/>
</dbReference>
<dbReference type="Pfam" id="PF01042">
    <property type="entry name" value="Ribonuc_L-PSP"/>
    <property type="match status" value="1"/>
</dbReference>
<dbReference type="SUPFAM" id="SSF55298">
    <property type="entry name" value="YjgF-like"/>
    <property type="match status" value="1"/>
</dbReference>
<dbReference type="CDD" id="cd06154">
    <property type="entry name" value="YjgF_YER057c_UK114_like_6"/>
    <property type="match status" value="1"/>
</dbReference>
<evidence type="ECO:0000313" key="1">
    <source>
        <dbReference type="EMBL" id="TNH29686.1"/>
    </source>
</evidence>
<dbReference type="Proteomes" id="UP000306145">
    <property type="component" value="Unassembled WGS sequence"/>
</dbReference>
<proteinExistence type="predicted"/>
<protein>
    <submittedName>
        <fullName evidence="1">RidA family protein</fullName>
    </submittedName>
</protein>
<sequence length="131" mass="14067">MHRRMLVNTGSSFEQHFGYSRAVRVGPHVFVAGTTAASPDGAVGGTDVQEQTREVFRRVELALEKAGAGLGDVVRTRVFVTDINDWQAIGRIHAAVFESVLPASTIVEVSGLVMSDLMVEIEVDAIVADEA</sequence>
<dbReference type="AlphaFoldDB" id="A0A5C4QUB2"/>
<evidence type="ECO:0000313" key="2">
    <source>
        <dbReference type="Proteomes" id="UP000306145"/>
    </source>
</evidence>
<keyword evidence="2" id="KW-1185">Reference proteome</keyword>
<organism evidence="1 2">
    <name type="scientific">Micromonospora orduensis</name>
    <dbReference type="NCBI Taxonomy" id="1420891"/>
    <lineage>
        <taxon>Bacteria</taxon>
        <taxon>Bacillati</taxon>
        <taxon>Actinomycetota</taxon>
        <taxon>Actinomycetes</taxon>
        <taxon>Micromonosporales</taxon>
        <taxon>Micromonosporaceae</taxon>
        <taxon>Micromonospora</taxon>
    </lineage>
</organism>
<gene>
    <name evidence="1" type="ORF">FHG89_11495</name>
</gene>
<accession>A0A5C4QUB2</accession>
<dbReference type="InterPro" id="IPR006175">
    <property type="entry name" value="YjgF/YER057c/UK114"/>
</dbReference>